<evidence type="ECO:0000313" key="3">
    <source>
        <dbReference type="Proteomes" id="UP000187172"/>
    </source>
</evidence>
<dbReference type="NCBIfam" id="TIGR00684">
    <property type="entry name" value="narJ"/>
    <property type="match status" value="1"/>
</dbReference>
<dbReference type="Proteomes" id="UP000187172">
    <property type="component" value="Unassembled WGS sequence"/>
</dbReference>
<keyword evidence="1" id="KW-0534">Nitrate assimilation</keyword>
<dbReference type="InterPro" id="IPR036411">
    <property type="entry name" value="TorD-like_sf"/>
</dbReference>
<gene>
    <name evidence="2" type="ORF">BK138_00415</name>
</gene>
<comment type="caution">
    <text evidence="2">The sequence shown here is derived from an EMBL/GenBank/DDBJ whole genome shotgun (WGS) entry which is preliminary data.</text>
</comment>
<dbReference type="PANTHER" id="PTHR43680:SF2">
    <property type="entry name" value="NITRATE REDUCTASE MOLYBDENUM COFACTOR ASSEMBLY CHAPERONE NARJ"/>
    <property type="match status" value="1"/>
</dbReference>
<dbReference type="Gene3D" id="1.10.3480.10">
    <property type="entry name" value="TorD-like"/>
    <property type="match status" value="1"/>
</dbReference>
<protein>
    <submittedName>
        <fullName evidence="2">Nitrate reductase molybdenum cofactor assembly chaperone</fullName>
    </submittedName>
</protein>
<proteinExistence type="predicted"/>
<dbReference type="SUPFAM" id="SSF89155">
    <property type="entry name" value="TorD-like"/>
    <property type="match status" value="1"/>
</dbReference>
<dbReference type="PANTHER" id="PTHR43680">
    <property type="entry name" value="NITRATE REDUCTASE MOLYBDENUM COFACTOR ASSEMBLY CHAPERONE"/>
    <property type="match status" value="1"/>
</dbReference>
<dbReference type="AlphaFoldDB" id="A0A1R1EZ82"/>
<dbReference type="GO" id="GO:0016530">
    <property type="term" value="F:metallochaperone activity"/>
    <property type="evidence" value="ECO:0007669"/>
    <property type="project" value="TreeGrafter"/>
</dbReference>
<dbReference type="GO" id="GO:0051131">
    <property type="term" value="P:chaperone-mediated protein complex assembly"/>
    <property type="evidence" value="ECO:0007669"/>
    <property type="project" value="InterPro"/>
</dbReference>
<dbReference type="RefSeq" id="WP_076164542.1">
    <property type="nucleotide sequence ID" value="NZ_MRTP01000001.1"/>
</dbReference>
<dbReference type="GO" id="GO:0042128">
    <property type="term" value="P:nitrate assimilation"/>
    <property type="evidence" value="ECO:0007669"/>
    <property type="project" value="UniProtKB-KW"/>
</dbReference>
<name>A0A1R1EZ82_9BACL</name>
<sequence length="192" mass="22515">MINLEKLQNDQTVFGFFAQMLTYPEKLDFHPSVLAESLDSKHPAYPSVRTFWDLMHEYSMEQIEEMYVQTFDFQKKTTLYMTFHKFEDSRDRGQMLAKLKETYQLYGLDIAGSELSDYLPLMCEFVYAANWQGHEKQAAESLDLMLAVMEDGTYHLLKELEKSGSPYAHLIRGLRETFKACIQQETEAHEHD</sequence>
<keyword evidence="3" id="KW-1185">Reference proteome</keyword>
<evidence type="ECO:0000313" key="2">
    <source>
        <dbReference type="EMBL" id="OMF57133.1"/>
    </source>
</evidence>
<evidence type="ECO:0000256" key="1">
    <source>
        <dbReference type="ARBA" id="ARBA00023063"/>
    </source>
</evidence>
<dbReference type="InterPro" id="IPR003765">
    <property type="entry name" value="NO3_reductase_chaperone_NarJ"/>
</dbReference>
<dbReference type="EMBL" id="MRTP01000001">
    <property type="protein sequence ID" value="OMF57133.1"/>
    <property type="molecule type" value="Genomic_DNA"/>
</dbReference>
<organism evidence="2 3">
    <name type="scientific">Paenibacillus rhizosphaerae</name>
    <dbReference type="NCBI Taxonomy" id="297318"/>
    <lineage>
        <taxon>Bacteria</taxon>
        <taxon>Bacillati</taxon>
        <taxon>Bacillota</taxon>
        <taxon>Bacilli</taxon>
        <taxon>Bacillales</taxon>
        <taxon>Paenibacillaceae</taxon>
        <taxon>Paenibacillus</taxon>
    </lineage>
</organism>
<reference evidence="2 3" key="1">
    <citation type="submission" date="2016-11" db="EMBL/GenBank/DDBJ databases">
        <title>Paenibacillus species isolates.</title>
        <authorList>
            <person name="Beno S.M."/>
        </authorList>
    </citation>
    <scope>NUCLEOTIDE SEQUENCE [LARGE SCALE GENOMIC DNA]</scope>
    <source>
        <strain evidence="2 3">FSL R5-0378</strain>
    </source>
</reference>
<accession>A0A1R1EZ82</accession>
<dbReference type="STRING" id="297318.BK138_00415"/>
<dbReference type="Pfam" id="PF02613">
    <property type="entry name" value="Nitrate_red_del"/>
    <property type="match status" value="1"/>
</dbReference>
<dbReference type="InterPro" id="IPR020945">
    <property type="entry name" value="DMSO/NO3_reduct_chaperone"/>
</dbReference>
<dbReference type="GO" id="GO:0051082">
    <property type="term" value="F:unfolded protein binding"/>
    <property type="evidence" value="ECO:0007669"/>
    <property type="project" value="InterPro"/>
</dbReference>